<comment type="subcellular location">
    <subcellularLocation>
        <location evidence="1">Membrane</location>
        <topology evidence="1">Multi-pass membrane protein</topology>
    </subcellularLocation>
</comment>
<keyword evidence="7" id="KW-1185">Reference proteome</keyword>
<feature type="transmembrane region" description="Helical" evidence="5">
    <location>
        <begin position="488"/>
        <end position="514"/>
    </location>
</feature>
<protein>
    <submittedName>
        <fullName evidence="6">Natural resistance-associated macrophage protein-domain-containing protein</fullName>
    </submittedName>
</protein>
<accession>A0AAD7FCL7</accession>
<dbReference type="InterPro" id="IPR001046">
    <property type="entry name" value="NRAMP_fam"/>
</dbReference>
<feature type="transmembrane region" description="Helical" evidence="5">
    <location>
        <begin position="152"/>
        <end position="169"/>
    </location>
</feature>
<dbReference type="GO" id="GO:0005384">
    <property type="term" value="F:manganese ion transmembrane transporter activity"/>
    <property type="evidence" value="ECO:0007669"/>
    <property type="project" value="TreeGrafter"/>
</dbReference>
<dbReference type="PANTHER" id="PTHR11706:SF101">
    <property type="entry name" value="MANGANESE TRANSPORTER SMF1"/>
    <property type="match status" value="1"/>
</dbReference>
<keyword evidence="2 5" id="KW-0812">Transmembrane</keyword>
<gene>
    <name evidence="6" type="ORF">FB45DRAFT_982184</name>
</gene>
<dbReference type="Pfam" id="PF01566">
    <property type="entry name" value="Nramp"/>
    <property type="match status" value="2"/>
</dbReference>
<feature type="transmembrane region" description="Helical" evidence="5">
    <location>
        <begin position="181"/>
        <end position="205"/>
    </location>
</feature>
<dbReference type="GO" id="GO:0030026">
    <property type="term" value="P:intracellular manganese ion homeostasis"/>
    <property type="evidence" value="ECO:0007669"/>
    <property type="project" value="TreeGrafter"/>
</dbReference>
<dbReference type="NCBIfam" id="NF037982">
    <property type="entry name" value="Nramp_1"/>
    <property type="match status" value="1"/>
</dbReference>
<feature type="transmembrane region" description="Helical" evidence="5">
    <location>
        <begin position="406"/>
        <end position="424"/>
    </location>
</feature>
<keyword evidence="3 5" id="KW-1133">Transmembrane helix</keyword>
<dbReference type="PANTHER" id="PTHR11706">
    <property type="entry name" value="SOLUTE CARRIER PROTEIN FAMILY 11 MEMBER"/>
    <property type="match status" value="1"/>
</dbReference>
<evidence type="ECO:0000313" key="6">
    <source>
        <dbReference type="EMBL" id="KAJ7610968.1"/>
    </source>
</evidence>
<dbReference type="GO" id="GO:0015086">
    <property type="term" value="F:cadmium ion transmembrane transporter activity"/>
    <property type="evidence" value="ECO:0007669"/>
    <property type="project" value="TreeGrafter"/>
</dbReference>
<evidence type="ECO:0000256" key="5">
    <source>
        <dbReference type="SAM" id="Phobius"/>
    </source>
</evidence>
<evidence type="ECO:0000256" key="1">
    <source>
        <dbReference type="ARBA" id="ARBA00004141"/>
    </source>
</evidence>
<evidence type="ECO:0000256" key="4">
    <source>
        <dbReference type="ARBA" id="ARBA00023136"/>
    </source>
</evidence>
<dbReference type="PRINTS" id="PR00447">
    <property type="entry name" value="NATRESASSCMP"/>
</dbReference>
<feature type="transmembrane region" description="Helical" evidence="5">
    <location>
        <begin position="120"/>
        <end position="146"/>
    </location>
</feature>
<evidence type="ECO:0000313" key="7">
    <source>
        <dbReference type="Proteomes" id="UP001221142"/>
    </source>
</evidence>
<sequence length="518" mass="55747">MADSHSQTSSSNASTLYNRLKSAGLTVVVHATKHAGVGVVCAVAYFDPGNWGVDLEAGSRFGYKLLVIVLVAGIIAVFLQVLATRLGCVTGLDLASHCRVLLHDRPKHTRLYRWLGLYPLYLLSEVAIIATDLAELLGTAIALCLLFPRLEIWHGVLITTFDVVILLAFRDPLRSTPVKMFEILIGTMVLAVLICMVIVITKVDVDWAKAFEGFLPSSDVFRADALYTSVGILGATVMPHSLFLGSALSTQDRLTVEAPSMGPSPKRGFKSRLLEFSISLFRTPAPSPRATRVKNHADRENNSLTFIRAHLSHNVVDVVGSLLGFAVVINSMHVSLSKVFSSSGNPATLFDAYDIIRNLVGQSAATLFALSLLASGQSASIIATVAGQAVSEGFLNWRVSPIVRRLLTRLIAVIPSMVVAVAVGRPGISTLLVASQVVLSIVLPFITLPLIYLTSSRNIMRVRKSPTLVSQSSDESPWDDSVDYSSGFIVTAVGCCIWLLILTANLYVIVTLILGAGH</sequence>
<feature type="transmembrane region" description="Helical" evidence="5">
    <location>
        <begin position="431"/>
        <end position="453"/>
    </location>
</feature>
<proteinExistence type="predicted"/>
<dbReference type="NCBIfam" id="TIGR01197">
    <property type="entry name" value="nramp"/>
    <property type="match status" value="1"/>
</dbReference>
<feature type="transmembrane region" description="Helical" evidence="5">
    <location>
        <begin position="225"/>
        <end position="244"/>
    </location>
</feature>
<evidence type="ECO:0000256" key="2">
    <source>
        <dbReference type="ARBA" id="ARBA00022692"/>
    </source>
</evidence>
<dbReference type="AlphaFoldDB" id="A0AAD7FCL7"/>
<dbReference type="EMBL" id="JARKIF010000034">
    <property type="protein sequence ID" value="KAJ7610968.1"/>
    <property type="molecule type" value="Genomic_DNA"/>
</dbReference>
<keyword evidence="4 5" id="KW-0472">Membrane</keyword>
<dbReference type="GO" id="GO:0034755">
    <property type="term" value="P:iron ion transmembrane transport"/>
    <property type="evidence" value="ECO:0007669"/>
    <property type="project" value="TreeGrafter"/>
</dbReference>
<reference evidence="6" key="1">
    <citation type="submission" date="2023-03" db="EMBL/GenBank/DDBJ databases">
        <title>Massive genome expansion in bonnet fungi (Mycena s.s.) driven by repeated elements and novel gene families across ecological guilds.</title>
        <authorList>
            <consortium name="Lawrence Berkeley National Laboratory"/>
            <person name="Harder C.B."/>
            <person name="Miyauchi S."/>
            <person name="Viragh M."/>
            <person name="Kuo A."/>
            <person name="Thoen E."/>
            <person name="Andreopoulos B."/>
            <person name="Lu D."/>
            <person name="Skrede I."/>
            <person name="Drula E."/>
            <person name="Henrissat B."/>
            <person name="Morin E."/>
            <person name="Kohler A."/>
            <person name="Barry K."/>
            <person name="LaButti K."/>
            <person name="Morin E."/>
            <person name="Salamov A."/>
            <person name="Lipzen A."/>
            <person name="Mereny Z."/>
            <person name="Hegedus B."/>
            <person name="Baldrian P."/>
            <person name="Stursova M."/>
            <person name="Weitz H."/>
            <person name="Taylor A."/>
            <person name="Grigoriev I.V."/>
            <person name="Nagy L.G."/>
            <person name="Martin F."/>
            <person name="Kauserud H."/>
        </authorList>
    </citation>
    <scope>NUCLEOTIDE SEQUENCE</scope>
    <source>
        <strain evidence="6">9284</strain>
    </source>
</reference>
<comment type="caution">
    <text evidence="6">The sequence shown here is derived from an EMBL/GenBank/DDBJ whole genome shotgun (WGS) entry which is preliminary data.</text>
</comment>
<dbReference type="Proteomes" id="UP001221142">
    <property type="component" value="Unassembled WGS sequence"/>
</dbReference>
<feature type="transmembrane region" description="Helical" evidence="5">
    <location>
        <begin position="61"/>
        <end position="82"/>
    </location>
</feature>
<dbReference type="GO" id="GO:0005886">
    <property type="term" value="C:plasma membrane"/>
    <property type="evidence" value="ECO:0007669"/>
    <property type="project" value="TreeGrafter"/>
</dbReference>
<evidence type="ECO:0000256" key="3">
    <source>
        <dbReference type="ARBA" id="ARBA00022989"/>
    </source>
</evidence>
<organism evidence="6 7">
    <name type="scientific">Roridomyces roridus</name>
    <dbReference type="NCBI Taxonomy" id="1738132"/>
    <lineage>
        <taxon>Eukaryota</taxon>
        <taxon>Fungi</taxon>
        <taxon>Dikarya</taxon>
        <taxon>Basidiomycota</taxon>
        <taxon>Agaricomycotina</taxon>
        <taxon>Agaricomycetes</taxon>
        <taxon>Agaricomycetidae</taxon>
        <taxon>Agaricales</taxon>
        <taxon>Marasmiineae</taxon>
        <taxon>Mycenaceae</taxon>
        <taxon>Roridomyces</taxon>
    </lineage>
</organism>
<name>A0AAD7FCL7_9AGAR</name>